<dbReference type="RefSeq" id="WP_051521237.1">
    <property type="nucleotide sequence ID" value="NZ_KK088571.1"/>
</dbReference>
<sequence length="95" mass="10669">MDRINWILASNDARLLPAPLASRLRVVPVRGPTRAEMLAFVAREIARRGLDEEAVETVAALIRLYPEGDERLNLRTVVRLIEDLAALADMAEVRH</sequence>
<gene>
    <name evidence="1" type="ORF">Rumeso_04055</name>
</gene>
<name>A0A017HJ62_9RHOB</name>
<keyword evidence="2" id="KW-1185">Reference proteome</keyword>
<dbReference type="Proteomes" id="UP000019666">
    <property type="component" value="Unassembled WGS sequence"/>
</dbReference>
<dbReference type="AlphaFoldDB" id="A0A017HJ62"/>
<evidence type="ECO:0000313" key="1">
    <source>
        <dbReference type="EMBL" id="EYD74370.1"/>
    </source>
</evidence>
<comment type="caution">
    <text evidence="1">The sequence shown here is derived from an EMBL/GenBank/DDBJ whole genome shotgun (WGS) entry which is preliminary data.</text>
</comment>
<dbReference type="InterPro" id="IPR027417">
    <property type="entry name" value="P-loop_NTPase"/>
</dbReference>
<dbReference type="SUPFAM" id="SSF52540">
    <property type="entry name" value="P-loop containing nucleoside triphosphate hydrolases"/>
    <property type="match status" value="1"/>
</dbReference>
<accession>A0A017HJ62</accession>
<dbReference type="HOGENOM" id="CLU_2371047_0_0_5"/>
<dbReference type="STRING" id="442562.Rumeso_04055"/>
<evidence type="ECO:0000313" key="2">
    <source>
        <dbReference type="Proteomes" id="UP000019666"/>
    </source>
</evidence>
<protein>
    <submittedName>
        <fullName evidence="1">ATP dependent lon ATPase</fullName>
    </submittedName>
</protein>
<proteinExistence type="predicted"/>
<reference evidence="1 2" key="1">
    <citation type="submission" date="2013-02" db="EMBL/GenBank/DDBJ databases">
        <authorList>
            <person name="Fiebig A."/>
            <person name="Goeker M."/>
            <person name="Klenk H.-P.P."/>
        </authorList>
    </citation>
    <scope>NUCLEOTIDE SEQUENCE [LARGE SCALE GENOMIC DNA]</scope>
    <source>
        <strain evidence="1 2">DSM 19309</strain>
    </source>
</reference>
<dbReference type="EMBL" id="AOSK01000116">
    <property type="protein sequence ID" value="EYD74370.1"/>
    <property type="molecule type" value="Genomic_DNA"/>
</dbReference>
<organism evidence="1 2">
    <name type="scientific">Rubellimicrobium mesophilum DSM 19309</name>
    <dbReference type="NCBI Taxonomy" id="442562"/>
    <lineage>
        <taxon>Bacteria</taxon>
        <taxon>Pseudomonadati</taxon>
        <taxon>Pseudomonadota</taxon>
        <taxon>Alphaproteobacteria</taxon>
        <taxon>Rhodobacterales</taxon>
        <taxon>Roseobacteraceae</taxon>
        <taxon>Rubellimicrobium</taxon>
    </lineage>
</organism>